<keyword evidence="2" id="KW-1185">Reference proteome</keyword>
<name>A0AAV2L8D6_KNICA</name>
<dbReference type="AlphaFoldDB" id="A0AAV2L8D6"/>
<gene>
    <name evidence="1" type="ORF">KC01_LOCUS25419</name>
</gene>
<dbReference type="Proteomes" id="UP001497482">
    <property type="component" value="Chromosome 21"/>
</dbReference>
<reference evidence="1 2" key="1">
    <citation type="submission" date="2024-04" db="EMBL/GenBank/DDBJ databases">
        <authorList>
            <person name="Waldvogel A.-M."/>
            <person name="Schoenle A."/>
        </authorList>
    </citation>
    <scope>NUCLEOTIDE SEQUENCE [LARGE SCALE GENOMIC DNA]</scope>
</reference>
<evidence type="ECO:0000313" key="1">
    <source>
        <dbReference type="EMBL" id="CAL1596801.1"/>
    </source>
</evidence>
<proteinExistence type="predicted"/>
<sequence length="134" mass="14616">MLDPHCPLARLPFCVCEQRRRCRKNLSPTTDSGGWGAADDIEELSEVTEFRVGPSGAIRNCTLIGCTYACDSAPCTDGAHCCGMVLLRLLIGPKSRCTRSPLHPPHPYAQFSLLLYLAFSCPHSLCLPADLKPN</sequence>
<dbReference type="EMBL" id="OZ035843">
    <property type="protein sequence ID" value="CAL1596801.1"/>
    <property type="molecule type" value="Genomic_DNA"/>
</dbReference>
<evidence type="ECO:0000313" key="2">
    <source>
        <dbReference type="Proteomes" id="UP001497482"/>
    </source>
</evidence>
<accession>A0AAV2L8D6</accession>
<protein>
    <submittedName>
        <fullName evidence="1">Uncharacterized protein</fullName>
    </submittedName>
</protein>
<organism evidence="1 2">
    <name type="scientific">Knipowitschia caucasica</name>
    <name type="common">Caucasian dwarf goby</name>
    <name type="synonym">Pomatoschistus caucasicus</name>
    <dbReference type="NCBI Taxonomy" id="637954"/>
    <lineage>
        <taxon>Eukaryota</taxon>
        <taxon>Metazoa</taxon>
        <taxon>Chordata</taxon>
        <taxon>Craniata</taxon>
        <taxon>Vertebrata</taxon>
        <taxon>Euteleostomi</taxon>
        <taxon>Actinopterygii</taxon>
        <taxon>Neopterygii</taxon>
        <taxon>Teleostei</taxon>
        <taxon>Neoteleostei</taxon>
        <taxon>Acanthomorphata</taxon>
        <taxon>Gobiaria</taxon>
        <taxon>Gobiiformes</taxon>
        <taxon>Gobioidei</taxon>
        <taxon>Gobiidae</taxon>
        <taxon>Gobiinae</taxon>
        <taxon>Knipowitschia</taxon>
    </lineage>
</organism>